<evidence type="ECO:0000256" key="3">
    <source>
        <dbReference type="ARBA" id="ARBA00023082"/>
    </source>
</evidence>
<dbReference type="Gene3D" id="1.10.1740.10">
    <property type="match status" value="1"/>
</dbReference>
<dbReference type="InterPro" id="IPR013324">
    <property type="entry name" value="RNA_pol_sigma_r3/r4-like"/>
</dbReference>
<dbReference type="GO" id="GO:0016987">
    <property type="term" value="F:sigma factor activity"/>
    <property type="evidence" value="ECO:0007669"/>
    <property type="project" value="UniProtKB-KW"/>
</dbReference>
<proteinExistence type="inferred from homology"/>
<keyword evidence="4" id="KW-0804">Transcription</keyword>
<keyword evidence="3" id="KW-0731">Sigma factor</keyword>
<dbReference type="InterPro" id="IPR013325">
    <property type="entry name" value="RNA_pol_sigma_r2"/>
</dbReference>
<dbReference type="AlphaFoldDB" id="A0AAU7CK97"/>
<accession>A0AAU7CK97</accession>
<feature type="region of interest" description="Disordered" evidence="5">
    <location>
        <begin position="1"/>
        <end position="33"/>
    </location>
</feature>
<name>A0AAU7CK97_9BACT</name>
<dbReference type="Pfam" id="PF04542">
    <property type="entry name" value="Sigma70_r2"/>
    <property type="match status" value="1"/>
</dbReference>
<dbReference type="GO" id="GO:0006352">
    <property type="term" value="P:DNA-templated transcription initiation"/>
    <property type="evidence" value="ECO:0007669"/>
    <property type="project" value="InterPro"/>
</dbReference>
<dbReference type="RefSeq" id="WP_406698493.1">
    <property type="nucleotide sequence ID" value="NZ_CP155447.1"/>
</dbReference>
<dbReference type="SUPFAM" id="SSF88659">
    <property type="entry name" value="Sigma3 and sigma4 domains of RNA polymerase sigma factors"/>
    <property type="match status" value="1"/>
</dbReference>
<feature type="domain" description="RNA polymerase sigma-70 region 2" evidence="6">
    <location>
        <begin position="60"/>
        <end position="126"/>
    </location>
</feature>
<dbReference type="SUPFAM" id="SSF88946">
    <property type="entry name" value="Sigma2 domain of RNA polymerase sigma factors"/>
    <property type="match status" value="1"/>
</dbReference>
<dbReference type="NCBIfam" id="TIGR02937">
    <property type="entry name" value="sigma70-ECF"/>
    <property type="match status" value="1"/>
</dbReference>
<dbReference type="PANTHER" id="PTHR43133:SF51">
    <property type="entry name" value="RNA POLYMERASE SIGMA FACTOR"/>
    <property type="match status" value="1"/>
</dbReference>
<dbReference type="GO" id="GO:0003677">
    <property type="term" value="F:DNA binding"/>
    <property type="evidence" value="ECO:0007669"/>
    <property type="project" value="InterPro"/>
</dbReference>
<gene>
    <name evidence="8" type="ORF">V5E97_06385</name>
</gene>
<dbReference type="InterPro" id="IPR039425">
    <property type="entry name" value="RNA_pol_sigma-70-like"/>
</dbReference>
<evidence type="ECO:0000259" key="6">
    <source>
        <dbReference type="Pfam" id="PF04542"/>
    </source>
</evidence>
<dbReference type="InterPro" id="IPR007627">
    <property type="entry name" value="RNA_pol_sigma70_r2"/>
</dbReference>
<protein>
    <submittedName>
        <fullName evidence="8">Sigma-70 family RNA polymerase sigma factor</fullName>
    </submittedName>
</protein>
<feature type="compositionally biased region" description="Basic and acidic residues" evidence="5">
    <location>
        <begin position="1"/>
        <end position="11"/>
    </location>
</feature>
<keyword evidence="2" id="KW-0805">Transcription regulation</keyword>
<dbReference type="PANTHER" id="PTHR43133">
    <property type="entry name" value="RNA POLYMERASE ECF-TYPE SIGMA FACTO"/>
    <property type="match status" value="1"/>
</dbReference>
<reference evidence="8" key="1">
    <citation type="submission" date="2024-05" db="EMBL/GenBank/DDBJ databases">
        <title>Planctomycetes of the genus Singulisphaera possess chitinolytic capabilities.</title>
        <authorList>
            <person name="Ivanova A."/>
        </authorList>
    </citation>
    <scope>NUCLEOTIDE SEQUENCE</scope>
    <source>
        <strain evidence="8">Ch08T</strain>
    </source>
</reference>
<evidence type="ECO:0000256" key="2">
    <source>
        <dbReference type="ARBA" id="ARBA00023015"/>
    </source>
</evidence>
<evidence type="ECO:0000259" key="7">
    <source>
        <dbReference type="Pfam" id="PF08281"/>
    </source>
</evidence>
<dbReference type="Gene3D" id="1.10.10.10">
    <property type="entry name" value="Winged helix-like DNA-binding domain superfamily/Winged helix DNA-binding domain"/>
    <property type="match status" value="1"/>
</dbReference>
<comment type="similarity">
    <text evidence="1">Belongs to the sigma-70 factor family. ECF subfamily.</text>
</comment>
<organism evidence="8">
    <name type="scientific">Singulisphaera sp. Ch08</name>
    <dbReference type="NCBI Taxonomy" id="3120278"/>
    <lineage>
        <taxon>Bacteria</taxon>
        <taxon>Pseudomonadati</taxon>
        <taxon>Planctomycetota</taxon>
        <taxon>Planctomycetia</taxon>
        <taxon>Isosphaerales</taxon>
        <taxon>Isosphaeraceae</taxon>
        <taxon>Singulisphaera</taxon>
    </lineage>
</organism>
<sequence>MWKSAEFRSQSEDPETAVRGAGTPLPPATEAASHVRADERGDAWLVEQVRGGDDNAFAALVARYERKLIRVLTRLVHDEELARDLAQETFWKVYSRLDRFDTARRFGPWLFRIGVNLCLDQLRRREAPTAASIDHPHGDGAWAFELPDPDPRIQAELAQEVQFILEKIPVPYRTILVLRDLEGFSSAEVAAIVGRREATVRWRLAKARDAFREHWERRQELTRRETI</sequence>
<evidence type="ECO:0000256" key="5">
    <source>
        <dbReference type="SAM" id="MobiDB-lite"/>
    </source>
</evidence>
<dbReference type="InterPro" id="IPR013249">
    <property type="entry name" value="RNA_pol_sigma70_r4_t2"/>
</dbReference>
<evidence type="ECO:0000256" key="1">
    <source>
        <dbReference type="ARBA" id="ARBA00010641"/>
    </source>
</evidence>
<feature type="domain" description="RNA polymerase sigma factor 70 region 4 type 2" evidence="7">
    <location>
        <begin position="159"/>
        <end position="209"/>
    </location>
</feature>
<dbReference type="Pfam" id="PF08281">
    <property type="entry name" value="Sigma70_r4_2"/>
    <property type="match status" value="1"/>
</dbReference>
<evidence type="ECO:0000313" key="8">
    <source>
        <dbReference type="EMBL" id="XBH05646.1"/>
    </source>
</evidence>
<dbReference type="InterPro" id="IPR036388">
    <property type="entry name" value="WH-like_DNA-bd_sf"/>
</dbReference>
<evidence type="ECO:0000256" key="4">
    <source>
        <dbReference type="ARBA" id="ARBA00023163"/>
    </source>
</evidence>
<dbReference type="InterPro" id="IPR014284">
    <property type="entry name" value="RNA_pol_sigma-70_dom"/>
</dbReference>
<dbReference type="EMBL" id="CP155447">
    <property type="protein sequence ID" value="XBH05646.1"/>
    <property type="molecule type" value="Genomic_DNA"/>
</dbReference>